<reference evidence="1" key="1">
    <citation type="submission" date="2018-02" db="EMBL/GenBank/DDBJ databases">
        <title>Rhizophora mucronata_Transcriptome.</title>
        <authorList>
            <person name="Meera S.P."/>
            <person name="Sreeshan A."/>
            <person name="Augustine A."/>
        </authorList>
    </citation>
    <scope>NUCLEOTIDE SEQUENCE</scope>
    <source>
        <tissue evidence="1">Leaf</tissue>
    </source>
</reference>
<sequence length="77" mass="8804">MFPSLSLWTNILMPAESSTSRPENFPVQHALVEGGEGKKQRNTDQKAGYRQQSCLIQELAKNVRNCIYHQQCQRKIA</sequence>
<proteinExistence type="predicted"/>
<dbReference type="AlphaFoldDB" id="A0A2P2JEX6"/>
<protein>
    <submittedName>
        <fullName evidence="1">Uncharacterized protein</fullName>
    </submittedName>
</protein>
<accession>A0A2P2JEX6</accession>
<dbReference type="EMBL" id="GGEC01011545">
    <property type="protein sequence ID" value="MBW92028.1"/>
    <property type="molecule type" value="Transcribed_RNA"/>
</dbReference>
<organism evidence="1">
    <name type="scientific">Rhizophora mucronata</name>
    <name type="common">Asiatic mangrove</name>
    <dbReference type="NCBI Taxonomy" id="61149"/>
    <lineage>
        <taxon>Eukaryota</taxon>
        <taxon>Viridiplantae</taxon>
        <taxon>Streptophyta</taxon>
        <taxon>Embryophyta</taxon>
        <taxon>Tracheophyta</taxon>
        <taxon>Spermatophyta</taxon>
        <taxon>Magnoliopsida</taxon>
        <taxon>eudicotyledons</taxon>
        <taxon>Gunneridae</taxon>
        <taxon>Pentapetalae</taxon>
        <taxon>rosids</taxon>
        <taxon>fabids</taxon>
        <taxon>Malpighiales</taxon>
        <taxon>Rhizophoraceae</taxon>
        <taxon>Rhizophora</taxon>
    </lineage>
</organism>
<evidence type="ECO:0000313" key="1">
    <source>
        <dbReference type="EMBL" id="MBW92028.1"/>
    </source>
</evidence>
<name>A0A2P2JEX6_RHIMU</name>